<gene>
    <name evidence="2" type="ORF">G7Y89_g10552</name>
</gene>
<dbReference type="EMBL" id="JAAMPI010000941">
    <property type="protein sequence ID" value="KAF4627604.1"/>
    <property type="molecule type" value="Genomic_DNA"/>
</dbReference>
<accession>A0A8H4RCJ3</accession>
<protein>
    <submittedName>
        <fullName evidence="2">Uncharacterized protein</fullName>
    </submittedName>
</protein>
<organism evidence="2 3">
    <name type="scientific">Cudoniella acicularis</name>
    <dbReference type="NCBI Taxonomy" id="354080"/>
    <lineage>
        <taxon>Eukaryota</taxon>
        <taxon>Fungi</taxon>
        <taxon>Dikarya</taxon>
        <taxon>Ascomycota</taxon>
        <taxon>Pezizomycotina</taxon>
        <taxon>Leotiomycetes</taxon>
        <taxon>Helotiales</taxon>
        <taxon>Tricladiaceae</taxon>
        <taxon>Cudoniella</taxon>
    </lineage>
</organism>
<evidence type="ECO:0000256" key="1">
    <source>
        <dbReference type="SAM" id="MobiDB-lite"/>
    </source>
</evidence>
<name>A0A8H4RCJ3_9HELO</name>
<comment type="caution">
    <text evidence="2">The sequence shown here is derived from an EMBL/GenBank/DDBJ whole genome shotgun (WGS) entry which is preliminary data.</text>
</comment>
<dbReference type="OrthoDB" id="5376010at2759"/>
<evidence type="ECO:0000313" key="3">
    <source>
        <dbReference type="Proteomes" id="UP000566819"/>
    </source>
</evidence>
<dbReference type="Proteomes" id="UP000566819">
    <property type="component" value="Unassembled WGS sequence"/>
</dbReference>
<dbReference type="AlphaFoldDB" id="A0A8H4RCJ3"/>
<evidence type="ECO:0000313" key="2">
    <source>
        <dbReference type="EMBL" id="KAF4627604.1"/>
    </source>
</evidence>
<reference evidence="2 3" key="1">
    <citation type="submission" date="2020-03" db="EMBL/GenBank/DDBJ databases">
        <title>Draft Genome Sequence of Cudoniella acicularis.</title>
        <authorList>
            <person name="Buettner E."/>
            <person name="Kellner H."/>
        </authorList>
    </citation>
    <scope>NUCLEOTIDE SEQUENCE [LARGE SCALE GENOMIC DNA]</scope>
    <source>
        <strain evidence="2 3">DSM 108380</strain>
    </source>
</reference>
<proteinExistence type="predicted"/>
<keyword evidence="3" id="KW-1185">Reference proteome</keyword>
<feature type="region of interest" description="Disordered" evidence="1">
    <location>
        <begin position="118"/>
        <end position="138"/>
    </location>
</feature>
<sequence>MGTWDVRIPTRNFEYKLCHGWIEYLDRLTIIYAGMIVGTISNYNEFVRDSKKLLGQYITKYGPGWLWFEPPLRVHPESLPMMNASVALHRADSWTNLSPWHVRQGFWKRAGFVRRLPQSKDMKTPNSSSSIASDDDGAVNCQNGGPKISFRCLFDSGATYPSLHGRDLGRLGIPKNVYGAQSVVSIKTTGGKLRSRIYEMFVCVLDDIGYKKDGKIHYKKLVDSTYPMLPESPHYLGSLCLVVENETPISIDHNGHEVTSRLSGLLPFMACYVSSTPGNDTLFLGESRNDVLGSHRMPAHKKWDITDSNKPKPTPILHFHKYGNPTVTFNYQLRNILD</sequence>